<organism evidence="6 7">
    <name type="scientific">Candidatus Aquicultor secundus</name>
    <dbReference type="NCBI Taxonomy" id="1973895"/>
    <lineage>
        <taxon>Bacteria</taxon>
        <taxon>Bacillati</taxon>
        <taxon>Actinomycetota</taxon>
        <taxon>Candidatus Aquicultoria</taxon>
        <taxon>Candidatus Aquicultorales</taxon>
        <taxon>Candidatus Aquicultoraceae</taxon>
        <taxon>Candidatus Aquicultor</taxon>
    </lineage>
</organism>
<dbReference type="InterPro" id="IPR036291">
    <property type="entry name" value="NAD(P)-bd_dom_sf"/>
</dbReference>
<evidence type="ECO:0000313" key="6">
    <source>
        <dbReference type="EMBL" id="PIZ40750.1"/>
    </source>
</evidence>
<evidence type="ECO:0000256" key="2">
    <source>
        <dbReference type="ARBA" id="ARBA00023002"/>
    </source>
</evidence>
<dbReference type="InterPro" id="IPR028359">
    <property type="entry name" value="UDP_ManNAc/GlcNAc_DH"/>
</dbReference>
<dbReference type="SUPFAM" id="SSF51735">
    <property type="entry name" value="NAD(P)-binding Rossmann-fold domains"/>
    <property type="match status" value="1"/>
</dbReference>
<dbReference type="PIRSF" id="PIRSF500136">
    <property type="entry name" value="UDP_ManNAc_DH"/>
    <property type="match status" value="1"/>
</dbReference>
<dbReference type="InterPro" id="IPR017476">
    <property type="entry name" value="UDP-Glc/GDP-Man"/>
</dbReference>
<dbReference type="NCBIfam" id="TIGR03026">
    <property type="entry name" value="NDP-sugDHase"/>
    <property type="match status" value="1"/>
</dbReference>
<dbReference type="Pfam" id="PF03721">
    <property type="entry name" value="UDPG_MGDP_dh_N"/>
    <property type="match status" value="1"/>
</dbReference>
<evidence type="ECO:0000259" key="5">
    <source>
        <dbReference type="SMART" id="SM00984"/>
    </source>
</evidence>
<dbReference type="InterPro" id="IPR036220">
    <property type="entry name" value="UDP-Glc/GDP-Man_DH_C_sf"/>
</dbReference>
<accession>A0A2M7T995</accession>
<dbReference type="GO" id="GO:0051287">
    <property type="term" value="F:NAD binding"/>
    <property type="evidence" value="ECO:0007669"/>
    <property type="project" value="InterPro"/>
</dbReference>
<dbReference type="Gene3D" id="3.40.50.720">
    <property type="entry name" value="NAD(P)-binding Rossmann-like Domain"/>
    <property type="match status" value="2"/>
</dbReference>
<dbReference type="SUPFAM" id="SSF48179">
    <property type="entry name" value="6-phosphogluconate dehydrogenase C-terminal domain-like"/>
    <property type="match status" value="1"/>
</dbReference>
<dbReference type="SMART" id="SM00984">
    <property type="entry name" value="UDPG_MGDP_dh_C"/>
    <property type="match status" value="1"/>
</dbReference>
<feature type="domain" description="UDP-glucose/GDP-mannose dehydrogenase C-terminal" evidence="5">
    <location>
        <begin position="320"/>
        <end position="412"/>
    </location>
</feature>
<dbReference type="RefSeq" id="WP_286976061.1">
    <property type="nucleotide sequence ID" value="NZ_PFNG01000081.1"/>
</dbReference>
<dbReference type="AlphaFoldDB" id="A0A2M7T995"/>
<reference evidence="7" key="1">
    <citation type="submission" date="2017-09" db="EMBL/GenBank/DDBJ databases">
        <title>Depth-based differentiation of microbial function through sediment-hosted aquifers and enrichment of novel symbionts in the deep terrestrial subsurface.</title>
        <authorList>
            <person name="Probst A.J."/>
            <person name="Ladd B."/>
            <person name="Jarett J.K."/>
            <person name="Geller-Mcgrath D.E."/>
            <person name="Sieber C.M.K."/>
            <person name="Emerson J.B."/>
            <person name="Anantharaman K."/>
            <person name="Thomas B.C."/>
            <person name="Malmstrom R."/>
            <person name="Stieglmeier M."/>
            <person name="Klingl A."/>
            <person name="Woyke T."/>
            <person name="Ryan C.M."/>
            <person name="Banfield J.F."/>
        </authorList>
    </citation>
    <scope>NUCLEOTIDE SEQUENCE [LARGE SCALE GENOMIC DNA]</scope>
</reference>
<comment type="caution">
    <text evidence="6">The sequence shown here is derived from an EMBL/GenBank/DDBJ whole genome shotgun (WGS) entry which is preliminary data.</text>
</comment>
<dbReference type="PANTHER" id="PTHR43491:SF2">
    <property type="entry name" value="UDP-N-ACETYL-D-MANNOSAMINE DEHYDROGENASE"/>
    <property type="match status" value="1"/>
</dbReference>
<gene>
    <name evidence="6" type="ORF">COY37_03285</name>
</gene>
<dbReference type="Pfam" id="PF03720">
    <property type="entry name" value="UDPG_MGDP_dh_C"/>
    <property type="match status" value="1"/>
</dbReference>
<dbReference type="GO" id="GO:0000271">
    <property type="term" value="P:polysaccharide biosynthetic process"/>
    <property type="evidence" value="ECO:0007669"/>
    <property type="project" value="InterPro"/>
</dbReference>
<dbReference type="EMBL" id="PFNG01000081">
    <property type="protein sequence ID" value="PIZ40750.1"/>
    <property type="molecule type" value="Genomic_DNA"/>
</dbReference>
<proteinExistence type="inferred from homology"/>
<protein>
    <recommendedName>
        <fullName evidence="5">UDP-glucose/GDP-mannose dehydrogenase C-terminal domain-containing protein</fullName>
    </recommendedName>
</protein>
<dbReference type="Proteomes" id="UP000230956">
    <property type="component" value="Unassembled WGS sequence"/>
</dbReference>
<dbReference type="InterPro" id="IPR008927">
    <property type="entry name" value="6-PGluconate_DH-like_C_sf"/>
</dbReference>
<keyword evidence="3" id="KW-0520">NAD</keyword>
<name>A0A2M7T995_9ACTN</name>
<dbReference type="GO" id="GO:0016628">
    <property type="term" value="F:oxidoreductase activity, acting on the CH-CH group of donors, NAD or NADP as acceptor"/>
    <property type="evidence" value="ECO:0007669"/>
    <property type="project" value="InterPro"/>
</dbReference>
<keyword evidence="2" id="KW-0560">Oxidoreductase</keyword>
<evidence type="ECO:0000256" key="1">
    <source>
        <dbReference type="ARBA" id="ARBA00006601"/>
    </source>
</evidence>
<dbReference type="InterPro" id="IPR001732">
    <property type="entry name" value="UDP-Glc/GDP-Man_DH_N"/>
</dbReference>
<comment type="similarity">
    <text evidence="1 4">Belongs to the UDP-glucose/GDP-mannose dehydrogenase family.</text>
</comment>
<dbReference type="Pfam" id="PF00984">
    <property type="entry name" value="UDPG_MGDP_dh"/>
    <property type="match status" value="1"/>
</dbReference>
<dbReference type="InterPro" id="IPR014027">
    <property type="entry name" value="UDP-Glc/GDP-Man_DH_C"/>
</dbReference>
<evidence type="ECO:0000256" key="3">
    <source>
        <dbReference type="ARBA" id="ARBA00023027"/>
    </source>
</evidence>
<sequence>MAHNRETVAIIGLGYVGLPLALLADKRGYKVIGVDNNSEKVELLNQHIAPFANAEIARSIKQSTIEATCDFNAIKKASTIIICVPTPIHEDNTPNLEPLKDACKNVAVALQRGQLVIVESTVNPGISETIVLPMLQELSGLKAGHDFYLAHCPERINPGDKQWNVQNINRVVGSLEEVGLKKAIKFYRSIITGEIKPMGSLKEAEAVKVVENAFRDINIAFVNELAQSFSKLGIDVVNVIEGAATKPFAFMPHYPGCGVGGHCIPVDPYYLIEYARENGFNHKFLSLARRINLGMPRFAVDLLVKGLNEKKIAVKDARVVVLGLSYKPEVDDYRESPSFEIIKYLEEYGAHIAIYDPFVPEKSTASSLGEALERADAAIIATAHSCFKEISPDQFLEAGVAVVIDGRNCLPKEKFIKVGIIYKGIGR</sequence>
<dbReference type="PIRSF" id="PIRSF000124">
    <property type="entry name" value="UDPglc_GDPman_dh"/>
    <property type="match status" value="1"/>
</dbReference>
<evidence type="ECO:0000313" key="7">
    <source>
        <dbReference type="Proteomes" id="UP000230956"/>
    </source>
</evidence>
<evidence type="ECO:0000256" key="4">
    <source>
        <dbReference type="PIRNR" id="PIRNR000124"/>
    </source>
</evidence>
<dbReference type="InterPro" id="IPR014026">
    <property type="entry name" value="UDP-Glc/GDP-Man_DH_dimer"/>
</dbReference>
<dbReference type="PANTHER" id="PTHR43491">
    <property type="entry name" value="UDP-N-ACETYL-D-MANNOSAMINE DEHYDROGENASE"/>
    <property type="match status" value="1"/>
</dbReference>
<dbReference type="GO" id="GO:0016616">
    <property type="term" value="F:oxidoreductase activity, acting on the CH-OH group of donors, NAD or NADP as acceptor"/>
    <property type="evidence" value="ECO:0007669"/>
    <property type="project" value="InterPro"/>
</dbReference>
<dbReference type="SUPFAM" id="SSF52413">
    <property type="entry name" value="UDP-glucose/GDP-mannose dehydrogenase C-terminal domain"/>
    <property type="match status" value="1"/>
</dbReference>